<feature type="compositionally biased region" description="Basic and acidic residues" evidence="6">
    <location>
        <begin position="944"/>
        <end position="954"/>
    </location>
</feature>
<dbReference type="Pfam" id="PF25373">
    <property type="entry name" value="SBNO"/>
    <property type="match status" value="1"/>
</dbReference>
<feature type="compositionally biased region" description="Low complexity" evidence="6">
    <location>
        <begin position="1157"/>
        <end position="1168"/>
    </location>
</feature>
<evidence type="ECO:0000313" key="8">
    <source>
        <dbReference type="EMBL" id="CAD8952071.1"/>
    </source>
</evidence>
<dbReference type="PANTHER" id="PTHR12706">
    <property type="entry name" value="STRAWBERRY NOTCH-RELATED"/>
    <property type="match status" value="1"/>
</dbReference>
<dbReference type="InterPro" id="IPR027417">
    <property type="entry name" value="P-loop_NTPase"/>
</dbReference>
<dbReference type="Pfam" id="PF02891">
    <property type="entry name" value="zf-MIZ"/>
    <property type="match status" value="1"/>
</dbReference>
<evidence type="ECO:0000256" key="3">
    <source>
        <dbReference type="ARBA" id="ARBA00022771"/>
    </source>
</evidence>
<reference evidence="8" key="1">
    <citation type="submission" date="2021-01" db="EMBL/GenBank/DDBJ databases">
        <authorList>
            <person name="Corre E."/>
            <person name="Pelletier E."/>
            <person name="Niang G."/>
            <person name="Scheremetjew M."/>
            <person name="Finn R."/>
            <person name="Kale V."/>
            <person name="Holt S."/>
            <person name="Cochrane G."/>
            <person name="Meng A."/>
            <person name="Brown T."/>
            <person name="Cohen L."/>
        </authorList>
    </citation>
    <scope>NUCLEOTIDE SEQUENCE</scope>
    <source>
        <strain evidence="8">CCMP644</strain>
    </source>
</reference>
<dbReference type="SUPFAM" id="SSF52540">
    <property type="entry name" value="P-loop containing nucleoside triphosphate hydrolases"/>
    <property type="match status" value="1"/>
</dbReference>
<feature type="region of interest" description="Disordered" evidence="6">
    <location>
        <begin position="1015"/>
        <end position="1208"/>
    </location>
</feature>
<dbReference type="GO" id="GO:0006355">
    <property type="term" value="P:regulation of DNA-templated transcription"/>
    <property type="evidence" value="ECO:0007669"/>
    <property type="project" value="InterPro"/>
</dbReference>
<evidence type="ECO:0000256" key="5">
    <source>
        <dbReference type="PROSITE-ProRule" id="PRU00452"/>
    </source>
</evidence>
<feature type="compositionally biased region" description="Acidic residues" evidence="6">
    <location>
        <begin position="1108"/>
        <end position="1124"/>
    </location>
</feature>
<name>A0A7S1DLR9_HEMAN</name>
<evidence type="ECO:0000256" key="4">
    <source>
        <dbReference type="ARBA" id="ARBA00022833"/>
    </source>
</evidence>
<dbReference type="Pfam" id="PF13872">
    <property type="entry name" value="AAA_34"/>
    <property type="match status" value="1"/>
</dbReference>
<protein>
    <recommendedName>
        <fullName evidence="7">SP-RING-type domain-containing protein</fullName>
    </recommendedName>
</protein>
<sequence>MELVAMHMKATGQYLCRVLSFEGAAFEILKENIREDFVQMYDKAADFWMKLILEHSDAAIQAKQSGMKLGVSKSVLWGAHQRFWMQMCIAAKVPHVIEICKKAEEEGKCVVIGLQSTGESVSEFVDQQGINDDEVPSTASGIVVWFIEKHCSDFQQQPAMLAEAKQLELPGNPLDEIIDALGGVSKVAEMTGRKTRMVKVLNKDGKYTWKLLKRSAEATDTVNIEERKKFQNGDKHFAIISEAASSGISLQADRRVKNQRRRVHITLQLPWSADKAVQQMGRSHRSNQSSAPEFKLLLTPLGGESRFASAVANRLQSLGALTQGDRRAAGYSQDLIEFAIDSKHGLQALKQLLQVVFGDGDLPEKDMADFRATIGDVNVRDFLRDAGKALQALGFVRTNANKAGDKSLLRTFLNRILGVPVRLQNQIFALFQDLLQSHIRVAKLNNTYDEGIVDIAASAVNLLSEEVIYRDSKSDAPTILTHIQGDRGVSFEQAEKLLQAQLDKNDDSNMAGFYRNNRDPTSFMLVLRKETVGQGKNRYIRVMPGTGHHYNDEHITDIRKVWSKSRAEDAKDAWKKVYNYAEKKCGHAANNMACIGERCTFKKRMKSYWIVTGLVLPFWDVMKNVWRTENESSLSFDQIKVKVVRVQCADQPDGTKGKRIVGILVPENMVRGVKDKIQKGVPNPDQTLNLTERILADPFFKVTHTFETKSCVNPRGEDKFEFSLGAGWERKGDKEMTIRMRAFKIPFSNAAVPGAEGELVDCGWVNCLVIVNGTRVVERNVTEAKALVIDKYCKVGHNSVSVHSMGERFVVSVQMGSVTPIEEVEKLVQANTLTESQQLLERVIAPGDDDIACDEVEVSLRCPFGFVRIKTPARGRDCNHIQCFDLQTWLSYCSKYGSSKCFNCSKSIPVGLLRTCPLISDVLQAVSDDAEKVTITKDGKFREHNSDLSLRKPDPPAAGASQVQSEGGGPSRQDKKVQDQKAAEDADDSGLSDFAKMLKKSGVWEYNSDVNEAYEKGFVKQQEQQREEEDRSAKSSPAKDSDEMAEDLDDFVDDEEDEEEISKIDEEEAEESGNDSDDSKISTAEKKKGGNDRRSRRVTSGTKISYGEDTESEDDEFMDDDSEEAGPSSGRRRRKVAASRGATSSRGGKRKRVTRAGSSDGSSTTDGGNESDKSSSGKKKVVNKGKRKASFSSIGEDESDEWEPAHGD</sequence>
<evidence type="ECO:0000259" key="7">
    <source>
        <dbReference type="PROSITE" id="PS51044"/>
    </source>
</evidence>
<evidence type="ECO:0000256" key="2">
    <source>
        <dbReference type="ARBA" id="ARBA00022723"/>
    </source>
</evidence>
<dbReference type="PANTHER" id="PTHR12706:SF30">
    <property type="entry name" value="PROTEIN STRAWBERRY NOTCH-RELATED"/>
    <property type="match status" value="1"/>
</dbReference>
<feature type="compositionally biased region" description="Basic residues" evidence="6">
    <location>
        <begin position="1176"/>
        <end position="1189"/>
    </location>
</feature>
<evidence type="ECO:0000256" key="1">
    <source>
        <dbReference type="ARBA" id="ARBA00006992"/>
    </source>
</evidence>
<dbReference type="CDD" id="cd16650">
    <property type="entry name" value="SP-RING_PIAS-like"/>
    <property type="match status" value="1"/>
</dbReference>
<dbReference type="AlphaFoldDB" id="A0A7S1DLR9"/>
<dbReference type="InterPro" id="IPR039187">
    <property type="entry name" value="SNO_AAA"/>
</dbReference>
<dbReference type="InterPro" id="IPR057332">
    <property type="entry name" value="SBNO_a/b_dom"/>
</dbReference>
<dbReference type="PROSITE" id="PS51044">
    <property type="entry name" value="ZF_SP_RING"/>
    <property type="match status" value="1"/>
</dbReference>
<gene>
    <name evidence="8" type="ORF">HAND00432_LOCUS6606</name>
</gene>
<organism evidence="8">
    <name type="scientific">Hemiselmis andersenii</name>
    <name type="common">Cryptophyte alga</name>
    <dbReference type="NCBI Taxonomy" id="464988"/>
    <lineage>
        <taxon>Eukaryota</taxon>
        <taxon>Cryptophyceae</taxon>
        <taxon>Cryptomonadales</taxon>
        <taxon>Hemiselmidaceae</taxon>
        <taxon>Hemiselmis</taxon>
    </lineage>
</organism>
<dbReference type="GO" id="GO:0031490">
    <property type="term" value="F:chromatin DNA binding"/>
    <property type="evidence" value="ECO:0007669"/>
    <property type="project" value="TreeGrafter"/>
</dbReference>
<dbReference type="Gene3D" id="3.30.40.10">
    <property type="entry name" value="Zinc/RING finger domain, C3HC4 (zinc finger)"/>
    <property type="match status" value="1"/>
</dbReference>
<dbReference type="GO" id="GO:0042393">
    <property type="term" value="F:histone binding"/>
    <property type="evidence" value="ECO:0007669"/>
    <property type="project" value="TreeGrafter"/>
</dbReference>
<keyword evidence="3 5" id="KW-0863">Zinc-finger</keyword>
<evidence type="ECO:0000256" key="6">
    <source>
        <dbReference type="SAM" id="MobiDB-lite"/>
    </source>
</evidence>
<dbReference type="InterPro" id="IPR013083">
    <property type="entry name" value="Znf_RING/FYVE/PHD"/>
</dbReference>
<accession>A0A7S1DLR9</accession>
<comment type="similarity">
    <text evidence="1">Belongs to the SBNO family.</text>
</comment>
<dbReference type="InterPro" id="IPR026741">
    <property type="entry name" value="SNO"/>
</dbReference>
<feature type="region of interest" description="Disordered" evidence="6">
    <location>
        <begin position="944"/>
        <end position="988"/>
    </location>
</feature>
<dbReference type="Pfam" id="PF13871">
    <property type="entry name" value="Helicase_C_4"/>
    <property type="match status" value="1"/>
</dbReference>
<dbReference type="GO" id="GO:0008270">
    <property type="term" value="F:zinc ion binding"/>
    <property type="evidence" value="ECO:0007669"/>
    <property type="project" value="UniProtKB-KW"/>
</dbReference>
<dbReference type="EMBL" id="HBFX01011178">
    <property type="protein sequence ID" value="CAD8952071.1"/>
    <property type="molecule type" value="Transcribed_RNA"/>
</dbReference>
<feature type="compositionally biased region" description="Basic and acidic residues" evidence="6">
    <location>
        <begin position="1015"/>
        <end position="1042"/>
    </location>
</feature>
<dbReference type="InterPro" id="IPR026937">
    <property type="entry name" value="SBNO_Helicase_C_dom"/>
</dbReference>
<dbReference type="GO" id="GO:0005634">
    <property type="term" value="C:nucleus"/>
    <property type="evidence" value="ECO:0007669"/>
    <property type="project" value="TreeGrafter"/>
</dbReference>
<feature type="compositionally biased region" description="Basic and acidic residues" evidence="6">
    <location>
        <begin position="972"/>
        <end position="984"/>
    </location>
</feature>
<feature type="compositionally biased region" description="Acidic residues" evidence="6">
    <location>
        <begin position="1043"/>
        <end position="1076"/>
    </location>
</feature>
<dbReference type="InterPro" id="IPR004181">
    <property type="entry name" value="Znf_MIZ"/>
</dbReference>
<feature type="domain" description="SP-RING-type" evidence="7">
    <location>
        <begin position="847"/>
        <end position="932"/>
    </location>
</feature>
<keyword evidence="4" id="KW-0862">Zinc</keyword>
<keyword evidence="2" id="KW-0479">Metal-binding</keyword>
<feature type="compositionally biased region" description="Basic and acidic residues" evidence="6">
    <location>
        <begin position="1077"/>
        <end position="1093"/>
    </location>
</feature>
<proteinExistence type="inferred from homology"/>